<gene>
    <name evidence="5" type="ORF">SAMN02745215_04039</name>
</gene>
<accession>A0A1M7UKN1</accession>
<dbReference type="PROSITE" id="PS50893">
    <property type="entry name" value="ABC_TRANSPORTER_2"/>
    <property type="match status" value="1"/>
</dbReference>
<dbReference type="InterPro" id="IPR017871">
    <property type="entry name" value="ABC_transporter-like_CS"/>
</dbReference>
<organism evidence="5 6">
    <name type="scientific">Desulfitobacterium chlororespirans DSM 11544</name>
    <dbReference type="NCBI Taxonomy" id="1121395"/>
    <lineage>
        <taxon>Bacteria</taxon>
        <taxon>Bacillati</taxon>
        <taxon>Bacillota</taxon>
        <taxon>Clostridia</taxon>
        <taxon>Eubacteriales</taxon>
        <taxon>Desulfitobacteriaceae</taxon>
        <taxon>Desulfitobacterium</taxon>
    </lineage>
</organism>
<dbReference type="AlphaFoldDB" id="A0A1M7UKN1"/>
<dbReference type="FunFam" id="3.40.50.300:FF:000134">
    <property type="entry name" value="Iron-enterobactin ABC transporter ATP-binding protein"/>
    <property type="match status" value="1"/>
</dbReference>
<sequence>MKTRQKVADGQTAIDVKNLSYSIHSRKILDQINLSVRKNQFVGLIGPNGSGKTTLLKHVYRALPPDKNTVFVHGRQIENYSYKESAREVTVLRQENASDFPYTIMEMVLMGRSPHRKFFEGDTSDDKKLAMEALKNVNMSQAANRSFATLSGGEKQRVLIARSLVQGADILLLDEPTNHLDVHYQWHLMETIRNLNKTVLAVFHELNLACAFCDCLYILHDCRIVAWGHPSEICTKELLADVFRIDADIVPDEHGTARILYRRAL</sequence>
<keyword evidence="3 5" id="KW-0067">ATP-binding</keyword>
<keyword evidence="2" id="KW-0547">Nucleotide-binding</keyword>
<evidence type="ECO:0000256" key="2">
    <source>
        <dbReference type="ARBA" id="ARBA00022741"/>
    </source>
</evidence>
<evidence type="ECO:0000256" key="3">
    <source>
        <dbReference type="ARBA" id="ARBA00022840"/>
    </source>
</evidence>
<dbReference type="Proteomes" id="UP000184010">
    <property type="component" value="Unassembled WGS sequence"/>
</dbReference>
<dbReference type="GO" id="GO:0005524">
    <property type="term" value="F:ATP binding"/>
    <property type="evidence" value="ECO:0007669"/>
    <property type="project" value="UniProtKB-KW"/>
</dbReference>
<keyword evidence="6" id="KW-1185">Reference proteome</keyword>
<dbReference type="PANTHER" id="PTHR42794:SF2">
    <property type="entry name" value="ABC TRANSPORTER ATP-BINDING PROTEIN"/>
    <property type="match status" value="1"/>
</dbReference>
<dbReference type="RefSeq" id="WP_072774249.1">
    <property type="nucleotide sequence ID" value="NZ_FRDN01000013.1"/>
</dbReference>
<protein>
    <submittedName>
        <fullName evidence="5">Iron complex transport system ATP-binding protein</fullName>
    </submittedName>
</protein>
<dbReference type="SMART" id="SM00382">
    <property type="entry name" value="AAA"/>
    <property type="match status" value="1"/>
</dbReference>
<evidence type="ECO:0000259" key="4">
    <source>
        <dbReference type="PROSITE" id="PS50893"/>
    </source>
</evidence>
<dbReference type="InterPro" id="IPR003593">
    <property type="entry name" value="AAA+_ATPase"/>
</dbReference>
<dbReference type="CDD" id="cd03214">
    <property type="entry name" value="ABC_Iron-Siderophores_B12_Hemin"/>
    <property type="match status" value="1"/>
</dbReference>
<name>A0A1M7UKN1_9FIRM</name>
<dbReference type="SUPFAM" id="SSF52540">
    <property type="entry name" value="P-loop containing nucleoside triphosphate hydrolases"/>
    <property type="match status" value="1"/>
</dbReference>
<dbReference type="InterPro" id="IPR003439">
    <property type="entry name" value="ABC_transporter-like_ATP-bd"/>
</dbReference>
<evidence type="ECO:0000256" key="1">
    <source>
        <dbReference type="ARBA" id="ARBA00022448"/>
    </source>
</evidence>
<feature type="domain" description="ABC transporter" evidence="4">
    <location>
        <begin position="14"/>
        <end position="246"/>
    </location>
</feature>
<dbReference type="PROSITE" id="PS00211">
    <property type="entry name" value="ABC_TRANSPORTER_1"/>
    <property type="match status" value="1"/>
</dbReference>
<dbReference type="GO" id="GO:0016887">
    <property type="term" value="F:ATP hydrolysis activity"/>
    <property type="evidence" value="ECO:0007669"/>
    <property type="project" value="InterPro"/>
</dbReference>
<keyword evidence="1" id="KW-0813">Transport</keyword>
<evidence type="ECO:0000313" key="6">
    <source>
        <dbReference type="Proteomes" id="UP000184010"/>
    </source>
</evidence>
<dbReference type="Gene3D" id="3.40.50.300">
    <property type="entry name" value="P-loop containing nucleotide triphosphate hydrolases"/>
    <property type="match status" value="1"/>
</dbReference>
<evidence type="ECO:0000313" key="5">
    <source>
        <dbReference type="EMBL" id="SHN83465.1"/>
    </source>
</evidence>
<dbReference type="EMBL" id="FRDN01000013">
    <property type="protein sequence ID" value="SHN83465.1"/>
    <property type="molecule type" value="Genomic_DNA"/>
</dbReference>
<dbReference type="PANTHER" id="PTHR42794">
    <property type="entry name" value="HEMIN IMPORT ATP-BINDING PROTEIN HMUV"/>
    <property type="match status" value="1"/>
</dbReference>
<dbReference type="STRING" id="1121395.SAMN02745215_04039"/>
<dbReference type="InterPro" id="IPR027417">
    <property type="entry name" value="P-loop_NTPase"/>
</dbReference>
<proteinExistence type="predicted"/>
<reference evidence="6" key="1">
    <citation type="submission" date="2016-12" db="EMBL/GenBank/DDBJ databases">
        <authorList>
            <person name="Varghese N."/>
            <person name="Submissions S."/>
        </authorList>
    </citation>
    <scope>NUCLEOTIDE SEQUENCE [LARGE SCALE GENOMIC DNA]</scope>
    <source>
        <strain evidence="6">DSM 11544</strain>
    </source>
</reference>
<dbReference type="Pfam" id="PF00005">
    <property type="entry name" value="ABC_tran"/>
    <property type="match status" value="1"/>
</dbReference>